<organism evidence="1 2">
    <name type="scientific">Paraburkholderia panacisoli</name>
    <dbReference type="NCBI Taxonomy" id="2603818"/>
    <lineage>
        <taxon>Bacteria</taxon>
        <taxon>Pseudomonadati</taxon>
        <taxon>Pseudomonadota</taxon>
        <taxon>Betaproteobacteria</taxon>
        <taxon>Burkholderiales</taxon>
        <taxon>Burkholderiaceae</taxon>
        <taxon>Paraburkholderia</taxon>
    </lineage>
</organism>
<dbReference type="AlphaFoldDB" id="A0A5B0HBF7"/>
<reference evidence="1 2" key="1">
    <citation type="submission" date="2019-08" db="EMBL/GenBank/DDBJ databases">
        <title>Paraburkholderia sp. DCY113.</title>
        <authorList>
            <person name="Kang J."/>
        </authorList>
    </citation>
    <scope>NUCLEOTIDE SEQUENCE [LARGE SCALE GENOMIC DNA]</scope>
    <source>
        <strain evidence="1 2">DCY113</strain>
    </source>
</reference>
<dbReference type="Proteomes" id="UP000325273">
    <property type="component" value="Unassembled WGS sequence"/>
</dbReference>
<comment type="caution">
    <text evidence="1">The sequence shown here is derived from an EMBL/GenBank/DDBJ whole genome shotgun (WGS) entry which is preliminary data.</text>
</comment>
<keyword evidence="2" id="KW-1185">Reference proteome</keyword>
<proteinExistence type="predicted"/>
<dbReference type="Pfam" id="PF21983">
    <property type="entry name" value="NikA-like"/>
    <property type="match status" value="1"/>
</dbReference>
<dbReference type="RefSeq" id="WP_149670137.1">
    <property type="nucleotide sequence ID" value="NZ_VTUZ01000006.1"/>
</dbReference>
<name>A0A5B0HBF7_9BURK</name>
<dbReference type="InterPro" id="IPR053842">
    <property type="entry name" value="NikA-like"/>
</dbReference>
<sequence>MKTRPTLNSGNDNATITKKFRLTLVDAAGIEVRASVAGLTFSEYVRRCALGRRIDVQYNADVILVLTRIADRVDALRNGIQENPGSTLNDEVFRAFVNECIETMQRAV</sequence>
<protein>
    <submittedName>
        <fullName evidence="1">Uncharacterized protein</fullName>
    </submittedName>
</protein>
<accession>A0A5B0HBF7</accession>
<gene>
    <name evidence="1" type="ORF">FVF58_12125</name>
</gene>
<evidence type="ECO:0000313" key="2">
    <source>
        <dbReference type="Proteomes" id="UP000325273"/>
    </source>
</evidence>
<evidence type="ECO:0000313" key="1">
    <source>
        <dbReference type="EMBL" id="KAA1012619.1"/>
    </source>
</evidence>
<dbReference type="EMBL" id="VTUZ01000006">
    <property type="protein sequence ID" value="KAA1012619.1"/>
    <property type="molecule type" value="Genomic_DNA"/>
</dbReference>